<evidence type="ECO:0000313" key="3">
    <source>
        <dbReference type="Proteomes" id="UP001500635"/>
    </source>
</evidence>
<keyword evidence="3" id="KW-1185">Reference proteome</keyword>
<dbReference type="PANTHER" id="PTHR33164:SF103">
    <property type="entry name" value="REGULATORY PROTEIN MARR"/>
    <property type="match status" value="1"/>
</dbReference>
<dbReference type="InterPro" id="IPR000835">
    <property type="entry name" value="HTH_MarR-typ"/>
</dbReference>
<dbReference type="SMART" id="SM00347">
    <property type="entry name" value="HTH_MARR"/>
    <property type="match status" value="1"/>
</dbReference>
<gene>
    <name evidence="2" type="ORF">GCM10023147_00490</name>
</gene>
<dbReference type="PANTHER" id="PTHR33164">
    <property type="entry name" value="TRANSCRIPTIONAL REGULATOR, MARR FAMILY"/>
    <property type="match status" value="1"/>
</dbReference>
<dbReference type="EMBL" id="BAABFR010000001">
    <property type="protein sequence ID" value="GAA4382593.1"/>
    <property type="molecule type" value="Genomic_DNA"/>
</dbReference>
<dbReference type="Proteomes" id="UP001500635">
    <property type="component" value="Unassembled WGS sequence"/>
</dbReference>
<evidence type="ECO:0000259" key="1">
    <source>
        <dbReference type="PROSITE" id="PS50995"/>
    </source>
</evidence>
<protein>
    <recommendedName>
        <fullName evidence="1">HTH marR-type domain-containing protein</fullName>
    </recommendedName>
</protein>
<comment type="caution">
    <text evidence="2">The sequence shown here is derived from an EMBL/GenBank/DDBJ whole genome shotgun (WGS) entry which is preliminary data.</text>
</comment>
<dbReference type="InterPro" id="IPR036390">
    <property type="entry name" value="WH_DNA-bd_sf"/>
</dbReference>
<proteinExistence type="predicted"/>
<dbReference type="PROSITE" id="PS50995">
    <property type="entry name" value="HTH_MARR_2"/>
    <property type="match status" value="1"/>
</dbReference>
<feature type="domain" description="HTH marR-type" evidence="1">
    <location>
        <begin position="5"/>
        <end position="141"/>
    </location>
</feature>
<dbReference type="Pfam" id="PF01047">
    <property type="entry name" value="MarR"/>
    <property type="match status" value="1"/>
</dbReference>
<dbReference type="Gene3D" id="1.10.10.10">
    <property type="entry name" value="Winged helix-like DNA-binding domain superfamily/Winged helix DNA-binding domain"/>
    <property type="match status" value="1"/>
</dbReference>
<reference evidence="3" key="1">
    <citation type="journal article" date="2019" name="Int. J. Syst. Evol. Microbiol.">
        <title>The Global Catalogue of Microorganisms (GCM) 10K type strain sequencing project: providing services to taxonomists for standard genome sequencing and annotation.</title>
        <authorList>
            <consortium name="The Broad Institute Genomics Platform"/>
            <consortium name="The Broad Institute Genome Sequencing Center for Infectious Disease"/>
            <person name="Wu L."/>
            <person name="Ma J."/>
        </authorList>
    </citation>
    <scope>NUCLEOTIDE SEQUENCE [LARGE SCALE GENOMIC DNA]</scope>
    <source>
        <strain evidence="3">JCM 17688</strain>
    </source>
</reference>
<evidence type="ECO:0000313" key="2">
    <source>
        <dbReference type="EMBL" id="GAA4382593.1"/>
    </source>
</evidence>
<dbReference type="InterPro" id="IPR039422">
    <property type="entry name" value="MarR/SlyA-like"/>
</dbReference>
<dbReference type="RefSeq" id="WP_344989222.1">
    <property type="nucleotide sequence ID" value="NZ_BAABFR010000001.1"/>
</dbReference>
<dbReference type="InterPro" id="IPR036388">
    <property type="entry name" value="WH-like_DNA-bd_sf"/>
</dbReference>
<sequence>MTTAPTDLLDTYLRATREFAALAERSAEAAGLTLAQMRLLLTLHDAGTASCSALAARLGVSVSSVTRLIGRAGMAPLVHRKTCATNASAIDLSLTAAGADIVARVTARRADVLREALSGLTPLQAEATAEGLAALAAALADTTGARTTEAGA</sequence>
<accession>A0ABP8J0A1</accession>
<organism evidence="2 3">
    <name type="scientific">Tsukamurella soli</name>
    <dbReference type="NCBI Taxonomy" id="644556"/>
    <lineage>
        <taxon>Bacteria</taxon>
        <taxon>Bacillati</taxon>
        <taxon>Actinomycetota</taxon>
        <taxon>Actinomycetes</taxon>
        <taxon>Mycobacteriales</taxon>
        <taxon>Tsukamurellaceae</taxon>
        <taxon>Tsukamurella</taxon>
    </lineage>
</organism>
<dbReference type="SUPFAM" id="SSF46785">
    <property type="entry name" value="Winged helix' DNA-binding domain"/>
    <property type="match status" value="1"/>
</dbReference>
<name>A0ABP8J0A1_9ACTN</name>